<reference evidence="1 2" key="1">
    <citation type="submission" date="2016-11" db="EMBL/GenBank/DDBJ databases">
        <title>Paenibacillus species isolates.</title>
        <authorList>
            <person name="Beno S.M."/>
        </authorList>
    </citation>
    <scope>NUCLEOTIDE SEQUENCE [LARGE SCALE GENOMIC DNA]</scope>
    <source>
        <strain evidence="1 2">FSL F4-0100</strain>
    </source>
</reference>
<accession>A0A1R1B5Y3</accession>
<dbReference type="AlphaFoldDB" id="A0A1R1B5Y3"/>
<dbReference type="Proteomes" id="UP000187074">
    <property type="component" value="Unassembled WGS sequence"/>
</dbReference>
<organism evidence="1 2">
    <name type="scientific">Paenibacillus lautus</name>
    <name type="common">Bacillus lautus</name>
    <dbReference type="NCBI Taxonomy" id="1401"/>
    <lineage>
        <taxon>Bacteria</taxon>
        <taxon>Bacillati</taxon>
        <taxon>Bacillota</taxon>
        <taxon>Bacilli</taxon>
        <taxon>Bacillales</taxon>
        <taxon>Paenibacillaceae</taxon>
        <taxon>Paenibacillus</taxon>
    </lineage>
</organism>
<proteinExistence type="predicted"/>
<protein>
    <submittedName>
        <fullName evidence="1">Uncharacterized protein</fullName>
    </submittedName>
</protein>
<gene>
    <name evidence="1" type="ORF">BK123_07725</name>
</gene>
<dbReference type="STRING" id="1401.BK123_07725"/>
<dbReference type="RefSeq" id="WP_076321791.1">
    <property type="nucleotide sequence ID" value="NZ_MRTF01000002.1"/>
</dbReference>
<sequence>MKLKEVRTDADLQNCIYFQQAVEVYISGEMDAVCLVIGYDAEVVKMREGYSYMRGNIKMLPNNGMCG</sequence>
<comment type="caution">
    <text evidence="1">The sequence shown here is derived from an EMBL/GenBank/DDBJ whole genome shotgun (WGS) entry which is preliminary data.</text>
</comment>
<name>A0A1R1B5Y3_PAELA</name>
<dbReference type="EMBL" id="MRTF01000002">
    <property type="protein sequence ID" value="OME94971.1"/>
    <property type="molecule type" value="Genomic_DNA"/>
</dbReference>
<evidence type="ECO:0000313" key="2">
    <source>
        <dbReference type="Proteomes" id="UP000187074"/>
    </source>
</evidence>
<dbReference type="OrthoDB" id="2657281at2"/>
<evidence type="ECO:0000313" key="1">
    <source>
        <dbReference type="EMBL" id="OME94971.1"/>
    </source>
</evidence>